<dbReference type="EMBL" id="QXGK01000020">
    <property type="protein sequence ID" value="RSX52996.1"/>
    <property type="molecule type" value="Genomic_DNA"/>
</dbReference>
<keyword evidence="1" id="KW-0812">Transmembrane</keyword>
<gene>
    <name evidence="2" type="ORF">D2E24_1667</name>
</gene>
<feature type="transmembrane region" description="Helical" evidence="1">
    <location>
        <begin position="36"/>
        <end position="55"/>
    </location>
</feature>
<feature type="transmembrane region" description="Helical" evidence="1">
    <location>
        <begin position="6"/>
        <end position="29"/>
    </location>
</feature>
<comment type="caution">
    <text evidence="2">The sequence shown here is derived from an EMBL/GenBank/DDBJ whole genome shotgun (WGS) entry which is preliminary data.</text>
</comment>
<sequence>MNVTAYLLAILIIAGAILYIVLAAAALMWGLDTDHPILGCIPIMPLFAFILLYLVNDLAQALVEAGVGA</sequence>
<keyword evidence="1" id="KW-0472">Membrane</keyword>
<proteinExistence type="predicted"/>
<dbReference type="RefSeq" id="WP_125968922.1">
    <property type="nucleotide sequence ID" value="NZ_QXGK01000020.1"/>
</dbReference>
<dbReference type="AlphaFoldDB" id="A0A430FJI7"/>
<keyword evidence="1" id="KW-1133">Transmembrane helix</keyword>
<evidence type="ECO:0000313" key="2">
    <source>
        <dbReference type="EMBL" id="RSX52996.1"/>
    </source>
</evidence>
<keyword evidence="3" id="KW-1185">Reference proteome</keyword>
<accession>A0A430FJI7</accession>
<dbReference type="Proteomes" id="UP000287470">
    <property type="component" value="Unassembled WGS sequence"/>
</dbReference>
<organism evidence="2 3">
    <name type="scientific">Bifidobacterium samirii</name>
    <dbReference type="NCBI Taxonomy" id="2306974"/>
    <lineage>
        <taxon>Bacteria</taxon>
        <taxon>Bacillati</taxon>
        <taxon>Actinomycetota</taxon>
        <taxon>Actinomycetes</taxon>
        <taxon>Bifidobacteriales</taxon>
        <taxon>Bifidobacteriaceae</taxon>
        <taxon>Bifidobacterium</taxon>
    </lineage>
</organism>
<evidence type="ECO:0000256" key="1">
    <source>
        <dbReference type="SAM" id="Phobius"/>
    </source>
</evidence>
<protein>
    <submittedName>
        <fullName evidence="2">Uncharacterized protein</fullName>
    </submittedName>
</protein>
<evidence type="ECO:0000313" key="3">
    <source>
        <dbReference type="Proteomes" id="UP000287470"/>
    </source>
</evidence>
<name>A0A430FJI7_9BIFI</name>
<reference evidence="2 3" key="1">
    <citation type="submission" date="2018-09" db="EMBL/GenBank/DDBJ databases">
        <title>Characterization of the phylogenetic diversity of five novel species belonging to the genus Bifidobacterium.</title>
        <authorList>
            <person name="Lugli G.A."/>
            <person name="Duranti S."/>
            <person name="Milani C."/>
        </authorList>
    </citation>
    <scope>NUCLEOTIDE SEQUENCE [LARGE SCALE GENOMIC DNA]</scope>
    <source>
        <strain evidence="2 3">2033B</strain>
    </source>
</reference>